<evidence type="ECO:0000256" key="4">
    <source>
        <dbReference type="PROSITE-ProRule" id="PRU00335"/>
    </source>
</evidence>
<proteinExistence type="predicted"/>
<dbReference type="InterPro" id="IPR050109">
    <property type="entry name" value="HTH-type_TetR-like_transc_reg"/>
</dbReference>
<evidence type="ECO:0000256" key="3">
    <source>
        <dbReference type="ARBA" id="ARBA00023163"/>
    </source>
</evidence>
<dbReference type="InterPro" id="IPR025996">
    <property type="entry name" value="MT1864/Rv1816-like_C"/>
</dbReference>
<feature type="domain" description="HTH tetR-type" evidence="5">
    <location>
        <begin position="16"/>
        <end position="76"/>
    </location>
</feature>
<evidence type="ECO:0000313" key="6">
    <source>
        <dbReference type="EMBL" id="KFG73203.1"/>
    </source>
</evidence>
<evidence type="ECO:0000259" key="5">
    <source>
        <dbReference type="PROSITE" id="PS50977"/>
    </source>
</evidence>
<dbReference type="PROSITE" id="PS50977">
    <property type="entry name" value="HTH_TETR_2"/>
    <property type="match status" value="1"/>
</dbReference>
<organism evidence="6 7">
    <name type="scientific">Streptomyces mutabilis</name>
    <dbReference type="NCBI Taxonomy" id="67332"/>
    <lineage>
        <taxon>Bacteria</taxon>
        <taxon>Bacillati</taxon>
        <taxon>Actinomycetota</taxon>
        <taxon>Actinomycetes</taxon>
        <taxon>Kitasatosporales</taxon>
        <taxon>Streptomycetaceae</taxon>
        <taxon>Streptomyces</taxon>
    </lineage>
</organism>
<dbReference type="InterPro" id="IPR001647">
    <property type="entry name" value="HTH_TetR"/>
</dbReference>
<dbReference type="Pfam" id="PF13305">
    <property type="entry name" value="TetR_C_33"/>
    <property type="match status" value="1"/>
</dbReference>
<keyword evidence="2 4" id="KW-0238">DNA-binding</keyword>
<dbReference type="AlphaFoldDB" id="A0A086MWD5"/>
<dbReference type="PANTHER" id="PTHR30055:SF234">
    <property type="entry name" value="HTH-TYPE TRANSCRIPTIONAL REGULATOR BETI"/>
    <property type="match status" value="1"/>
</dbReference>
<evidence type="ECO:0000313" key="7">
    <source>
        <dbReference type="Proteomes" id="UP000029095"/>
    </source>
</evidence>
<keyword evidence="7" id="KW-1185">Reference proteome</keyword>
<dbReference type="GO" id="GO:0003700">
    <property type="term" value="F:DNA-binding transcription factor activity"/>
    <property type="evidence" value="ECO:0007669"/>
    <property type="project" value="TreeGrafter"/>
</dbReference>
<dbReference type="EMBL" id="JNFQ01000002">
    <property type="protein sequence ID" value="KFG73203.1"/>
    <property type="molecule type" value="Genomic_DNA"/>
</dbReference>
<reference evidence="6 7" key="1">
    <citation type="submission" date="2014-05" db="EMBL/GenBank/DDBJ databases">
        <title>Complete genome sequence of the Streptomyces mutabilis TRM45540.</title>
        <authorList>
            <person name="Luo X."/>
            <person name="Zhang L."/>
        </authorList>
    </citation>
    <scope>NUCLEOTIDE SEQUENCE [LARGE SCALE GENOMIC DNA]</scope>
    <source>
        <strain evidence="6 7">TRM45540</strain>
    </source>
</reference>
<dbReference type="Proteomes" id="UP000029095">
    <property type="component" value="Unassembled WGS sequence"/>
</dbReference>
<dbReference type="PANTHER" id="PTHR30055">
    <property type="entry name" value="HTH-TYPE TRANSCRIPTIONAL REGULATOR RUTR"/>
    <property type="match status" value="1"/>
</dbReference>
<dbReference type="InterPro" id="IPR009057">
    <property type="entry name" value="Homeodomain-like_sf"/>
</dbReference>
<accession>A0A086MWD5</accession>
<dbReference type="PRINTS" id="PR00455">
    <property type="entry name" value="HTHTETR"/>
</dbReference>
<keyword evidence="3" id="KW-0804">Transcription</keyword>
<dbReference type="SUPFAM" id="SSF48498">
    <property type="entry name" value="Tetracyclin repressor-like, C-terminal domain"/>
    <property type="match status" value="1"/>
</dbReference>
<evidence type="ECO:0000256" key="1">
    <source>
        <dbReference type="ARBA" id="ARBA00023015"/>
    </source>
</evidence>
<dbReference type="GO" id="GO:0000976">
    <property type="term" value="F:transcription cis-regulatory region binding"/>
    <property type="evidence" value="ECO:0007669"/>
    <property type="project" value="TreeGrafter"/>
</dbReference>
<dbReference type="Gene3D" id="1.10.357.10">
    <property type="entry name" value="Tetracycline Repressor, domain 2"/>
    <property type="match status" value="1"/>
</dbReference>
<feature type="DNA-binding region" description="H-T-H motif" evidence="4">
    <location>
        <begin position="39"/>
        <end position="58"/>
    </location>
</feature>
<dbReference type="RefSeq" id="WP_043378842.1">
    <property type="nucleotide sequence ID" value="NZ_KN039947.1"/>
</dbReference>
<name>A0A086MWD5_9ACTN</name>
<evidence type="ECO:0000256" key="2">
    <source>
        <dbReference type="ARBA" id="ARBA00023125"/>
    </source>
</evidence>
<dbReference type="SUPFAM" id="SSF46689">
    <property type="entry name" value="Homeodomain-like"/>
    <property type="match status" value="1"/>
</dbReference>
<dbReference type="HOGENOM" id="CLU_069356_40_3_11"/>
<dbReference type="Pfam" id="PF00440">
    <property type="entry name" value="TetR_N"/>
    <property type="match status" value="1"/>
</dbReference>
<dbReference type="InterPro" id="IPR036271">
    <property type="entry name" value="Tet_transcr_reg_TetR-rel_C_sf"/>
</dbReference>
<comment type="caution">
    <text evidence="6">The sequence shown here is derived from an EMBL/GenBank/DDBJ whole genome shotgun (WGS) entry which is preliminary data.</text>
</comment>
<gene>
    <name evidence="6" type="ORF">FM21_20465</name>
</gene>
<sequence>MTTSKGRVRNKRGEGAQLRDEIVSGATRLLVQGGEHSVTLRAVAREVGISAPAIYQHFADRDAILFAVAEVAFAELEHALNDVGDHADPADRLRAVAVAYLTFAKHSPTRYQIMFGGVWDASKSLQRTPSMAADLAELGLGAFRIISRATADCIEAGCSTGTDPHADATALWAGLHGLAQLQVATPLFPWPSGLQSTLIDRLALLRG</sequence>
<keyword evidence="1" id="KW-0805">Transcription regulation</keyword>
<protein>
    <submittedName>
        <fullName evidence="6">TetR family transcriptional regulator</fullName>
    </submittedName>
</protein>